<organism evidence="1 2">
    <name type="scientific">Candidatus Daviesbacteria bacterium GW2011_GWB1_41_5</name>
    <dbReference type="NCBI Taxonomy" id="1618429"/>
    <lineage>
        <taxon>Bacteria</taxon>
        <taxon>Candidatus Daviesiibacteriota</taxon>
    </lineage>
</organism>
<protein>
    <submittedName>
        <fullName evidence="1">Uncharacterized protein</fullName>
    </submittedName>
</protein>
<sequence>MYKGFILSESLNNPLLLNKLEKIYVLVEHHPGESLPYWNDYKVKIDDENIEQIANEIADNIKEGWYAHFWNDEEVIAVLPGKYFKIPKEEKWQSPQFKEYQEYGRQHGVEEQYLDGFWIQESDTPEVQEQ</sequence>
<reference evidence="1 2" key="1">
    <citation type="journal article" date="2015" name="Nature">
        <title>rRNA introns, odd ribosomes, and small enigmatic genomes across a large radiation of phyla.</title>
        <authorList>
            <person name="Brown C.T."/>
            <person name="Hug L.A."/>
            <person name="Thomas B.C."/>
            <person name="Sharon I."/>
            <person name="Castelle C.J."/>
            <person name="Singh A."/>
            <person name="Wilkins M.J."/>
            <person name="Williams K.H."/>
            <person name="Banfield J.F."/>
        </authorList>
    </citation>
    <scope>NUCLEOTIDE SEQUENCE [LARGE SCALE GENOMIC DNA]</scope>
</reference>
<dbReference type="Proteomes" id="UP000034753">
    <property type="component" value="Unassembled WGS sequence"/>
</dbReference>
<dbReference type="EMBL" id="LCBN01000007">
    <property type="protein sequence ID" value="KKS14134.1"/>
    <property type="molecule type" value="Genomic_DNA"/>
</dbReference>
<comment type="caution">
    <text evidence="1">The sequence shown here is derived from an EMBL/GenBank/DDBJ whole genome shotgun (WGS) entry which is preliminary data.</text>
</comment>
<proteinExistence type="predicted"/>
<accession>A0A0G0WMZ6</accession>
<dbReference type="AlphaFoldDB" id="A0A0G0WMZ6"/>
<name>A0A0G0WMZ6_9BACT</name>
<evidence type="ECO:0000313" key="2">
    <source>
        <dbReference type="Proteomes" id="UP000034753"/>
    </source>
</evidence>
<evidence type="ECO:0000313" key="1">
    <source>
        <dbReference type="EMBL" id="KKS14134.1"/>
    </source>
</evidence>
<gene>
    <name evidence="1" type="ORF">UU67_C0007G0015</name>
</gene>